<dbReference type="PANTHER" id="PTHR12436">
    <property type="entry name" value="80 KDA MCM3-ASSOCIATED PROTEIN"/>
    <property type="match status" value="1"/>
</dbReference>
<name>A0AA88X0M9_9ASTE</name>
<sequence length="439" mass="50209">MKDDQNASNSSSTIDGDEKGFPTVTGTCPFMCPEGERAQRERLRDLAVFERLDGNPGKTSSALAVKKKQKVHEVMFQLSCELPAKLDSMLRFVTECGKSLVLPITISSKQVQASDVRPLAVLEDTLKYLFNLLDSTKHPFEVVHEFIFDRTRSIRQDLSMQNIIGDKAVHLYERMLLDSVSKCSIVQPWWDSYDGDGCSDGNGKNEDWERESGEHDSRRTEVIFHVVSDHKLRICTGSPNISPMHQLNMEQLTKSLISLYNLYEANPNSHSFYKNEAEFRSFYVLLHLSSQSQPTGESLSLWLRDVPHSIIKSKEMCFARRVLRYFRAGNYKRFLCTIEAEASCLQYCILQPYISEVRAFAVSCVNYGGYKIHPYPLPDLSKLLLMKEVDVESFCSDCGLETTTDEVGKKFLPMKQTSFCHPKSVFQNYYLLDSQRLER</sequence>
<dbReference type="EMBL" id="JAVXUP010000195">
    <property type="protein sequence ID" value="KAK3034703.1"/>
    <property type="molecule type" value="Genomic_DNA"/>
</dbReference>
<dbReference type="GO" id="GO:0070390">
    <property type="term" value="C:transcription export complex 2"/>
    <property type="evidence" value="ECO:0007669"/>
    <property type="project" value="TreeGrafter"/>
</dbReference>
<keyword evidence="4" id="KW-1185">Reference proteome</keyword>
<evidence type="ECO:0000259" key="2">
    <source>
        <dbReference type="Pfam" id="PF03399"/>
    </source>
</evidence>
<protein>
    <recommendedName>
        <fullName evidence="2">SAC3/GANP/THP3 conserved domain-containing protein</fullName>
    </recommendedName>
</protein>
<dbReference type="Proteomes" id="UP001188597">
    <property type="component" value="Unassembled WGS sequence"/>
</dbReference>
<gene>
    <name evidence="3" type="ORF">RJ639_032464</name>
</gene>
<feature type="region of interest" description="Disordered" evidence="1">
    <location>
        <begin position="1"/>
        <end position="22"/>
    </location>
</feature>
<dbReference type="Gene3D" id="1.25.40.990">
    <property type="match status" value="2"/>
</dbReference>
<feature type="domain" description="SAC3/GANP/THP3 conserved" evidence="2">
    <location>
        <begin position="222"/>
        <end position="403"/>
    </location>
</feature>
<dbReference type="InterPro" id="IPR005062">
    <property type="entry name" value="SAC3/GANP/THP3_conserved"/>
</dbReference>
<proteinExistence type="predicted"/>
<reference evidence="3" key="1">
    <citation type="submission" date="2022-12" db="EMBL/GenBank/DDBJ databases">
        <title>Draft genome assemblies for two species of Escallonia (Escalloniales).</title>
        <authorList>
            <person name="Chanderbali A."/>
            <person name="Dervinis C."/>
            <person name="Anghel I."/>
            <person name="Soltis D."/>
            <person name="Soltis P."/>
            <person name="Zapata F."/>
        </authorList>
    </citation>
    <scope>NUCLEOTIDE SEQUENCE</scope>
    <source>
        <strain evidence="3">UCBG64.0493</strain>
        <tissue evidence="3">Leaf</tissue>
    </source>
</reference>
<feature type="domain" description="SAC3/GANP/THP3 conserved" evidence="2">
    <location>
        <begin position="108"/>
        <end position="175"/>
    </location>
</feature>
<dbReference type="Pfam" id="PF03399">
    <property type="entry name" value="SAC3_GANP"/>
    <property type="match status" value="2"/>
</dbReference>
<comment type="caution">
    <text evidence="3">The sequence shown here is derived from an EMBL/GenBank/DDBJ whole genome shotgun (WGS) entry which is preliminary data.</text>
</comment>
<feature type="compositionally biased region" description="Polar residues" evidence="1">
    <location>
        <begin position="1"/>
        <end position="14"/>
    </location>
</feature>
<evidence type="ECO:0000256" key="1">
    <source>
        <dbReference type="SAM" id="MobiDB-lite"/>
    </source>
</evidence>
<evidence type="ECO:0000313" key="4">
    <source>
        <dbReference type="Proteomes" id="UP001188597"/>
    </source>
</evidence>
<accession>A0AA88X0M9</accession>
<dbReference type="InterPro" id="IPR045107">
    <property type="entry name" value="SAC3/GANP/THP3"/>
</dbReference>
<dbReference type="AlphaFoldDB" id="A0AA88X0M9"/>
<evidence type="ECO:0000313" key="3">
    <source>
        <dbReference type="EMBL" id="KAK3034703.1"/>
    </source>
</evidence>
<dbReference type="GO" id="GO:0006406">
    <property type="term" value="P:mRNA export from nucleus"/>
    <property type="evidence" value="ECO:0007669"/>
    <property type="project" value="TreeGrafter"/>
</dbReference>
<dbReference type="GO" id="GO:0005737">
    <property type="term" value="C:cytoplasm"/>
    <property type="evidence" value="ECO:0007669"/>
    <property type="project" value="TreeGrafter"/>
</dbReference>
<dbReference type="PANTHER" id="PTHR12436:SF3">
    <property type="entry name" value="GERMINAL-CENTER ASSOCIATED NUCLEAR PROTEIN"/>
    <property type="match status" value="1"/>
</dbReference>
<organism evidence="3 4">
    <name type="scientific">Escallonia herrerae</name>
    <dbReference type="NCBI Taxonomy" id="1293975"/>
    <lineage>
        <taxon>Eukaryota</taxon>
        <taxon>Viridiplantae</taxon>
        <taxon>Streptophyta</taxon>
        <taxon>Embryophyta</taxon>
        <taxon>Tracheophyta</taxon>
        <taxon>Spermatophyta</taxon>
        <taxon>Magnoliopsida</taxon>
        <taxon>eudicotyledons</taxon>
        <taxon>Gunneridae</taxon>
        <taxon>Pentapetalae</taxon>
        <taxon>asterids</taxon>
        <taxon>campanulids</taxon>
        <taxon>Escalloniales</taxon>
        <taxon>Escalloniaceae</taxon>
        <taxon>Escallonia</taxon>
    </lineage>
</organism>